<dbReference type="EMBL" id="SHAH01000055">
    <property type="protein sequence ID" value="RZO75469.1"/>
    <property type="molecule type" value="Genomic_DNA"/>
</dbReference>
<dbReference type="Proteomes" id="UP000320404">
    <property type="component" value="Unassembled WGS sequence"/>
</dbReference>
<organism evidence="3 4">
    <name type="scientific">OM182 bacterium</name>
    <dbReference type="NCBI Taxonomy" id="2510334"/>
    <lineage>
        <taxon>Bacteria</taxon>
        <taxon>Pseudomonadati</taxon>
        <taxon>Pseudomonadota</taxon>
        <taxon>Gammaproteobacteria</taxon>
        <taxon>OMG group</taxon>
        <taxon>OM182 clade</taxon>
    </lineage>
</organism>
<feature type="signal peptide" evidence="1">
    <location>
        <begin position="1"/>
        <end position="27"/>
    </location>
</feature>
<dbReference type="SUPFAM" id="SSF56601">
    <property type="entry name" value="beta-lactamase/transpeptidase-like"/>
    <property type="match status" value="1"/>
</dbReference>
<evidence type="ECO:0000256" key="1">
    <source>
        <dbReference type="SAM" id="SignalP"/>
    </source>
</evidence>
<dbReference type="AlphaFoldDB" id="A0A520RZ09"/>
<dbReference type="InterPro" id="IPR001466">
    <property type="entry name" value="Beta-lactam-related"/>
</dbReference>
<feature type="domain" description="Beta-lactamase-related" evidence="2">
    <location>
        <begin position="41"/>
        <end position="399"/>
    </location>
</feature>
<evidence type="ECO:0000313" key="3">
    <source>
        <dbReference type="EMBL" id="RZO75469.1"/>
    </source>
</evidence>
<dbReference type="Pfam" id="PF00144">
    <property type="entry name" value="Beta-lactamase"/>
    <property type="match status" value="1"/>
</dbReference>
<evidence type="ECO:0000313" key="4">
    <source>
        <dbReference type="Proteomes" id="UP000320404"/>
    </source>
</evidence>
<dbReference type="Gene3D" id="3.40.710.10">
    <property type="entry name" value="DD-peptidase/beta-lactamase superfamily"/>
    <property type="match status" value="1"/>
</dbReference>
<dbReference type="PANTHER" id="PTHR43283:SF3">
    <property type="entry name" value="BETA-LACTAMASE FAMILY PROTEIN (AFU_ORTHOLOGUE AFUA_5G07500)"/>
    <property type="match status" value="1"/>
</dbReference>
<dbReference type="InterPro" id="IPR012338">
    <property type="entry name" value="Beta-lactam/transpept-like"/>
</dbReference>
<sequence length="416" mass="45614">MSLRVLRHSLNLLAAAGLFAISLTSYADIEQSNLDAVTADLQTRIDAGKLSGAVVMVAQNGEVLMNEALGYQNVEDQVPMSTDTIFRIFSMTKPITGTALMMLWDEGKFQLDDPVEKHMPELAGMQVMVEQDEDGNWVTEPADHPMTVRELMSHTGGLAYTPPLSQGPVPIAYAEAGIMNLTGASLAESMPALKDIPLTYQPGTQWVYSISVDVQGYMVERLSGMSFGEFLQTRLFEPLSMVDTGFYVQPANHSRLSRQYAPNSDGTLRRTDDRGGIAAFDFKSAPRFESGGGGLTSTVADYMQFVQMHLNKGELNGVRILSEEAIELMRSNQLPDAVANIGQLYPGNVFGLDFAIVENSDAYQGASEGTHWWWGIAGSWFWIDPVENIAFIGMIQSDDILYSLQVHAAARAAIYK</sequence>
<protein>
    <submittedName>
        <fullName evidence="3">Class A beta-lactamase-related serine hydrolase</fullName>
    </submittedName>
</protein>
<name>A0A520RZ09_9GAMM</name>
<keyword evidence="3" id="KW-0378">Hydrolase</keyword>
<evidence type="ECO:0000259" key="2">
    <source>
        <dbReference type="Pfam" id="PF00144"/>
    </source>
</evidence>
<dbReference type="PANTHER" id="PTHR43283">
    <property type="entry name" value="BETA-LACTAMASE-RELATED"/>
    <property type="match status" value="1"/>
</dbReference>
<gene>
    <name evidence="3" type="ORF">EVA69_04195</name>
</gene>
<comment type="caution">
    <text evidence="3">The sequence shown here is derived from an EMBL/GenBank/DDBJ whole genome shotgun (WGS) entry which is preliminary data.</text>
</comment>
<dbReference type="GO" id="GO:0016787">
    <property type="term" value="F:hydrolase activity"/>
    <property type="evidence" value="ECO:0007669"/>
    <property type="project" value="UniProtKB-KW"/>
</dbReference>
<dbReference type="InterPro" id="IPR050789">
    <property type="entry name" value="Diverse_Enzym_Activities"/>
</dbReference>
<proteinExistence type="predicted"/>
<accession>A0A520RZ09</accession>
<keyword evidence="1" id="KW-0732">Signal</keyword>
<reference evidence="3 4" key="1">
    <citation type="submission" date="2019-02" db="EMBL/GenBank/DDBJ databases">
        <title>Prokaryotic population dynamics and viral predation in marine succession experiment using metagenomics: the confinement effect.</title>
        <authorList>
            <person name="Haro-Moreno J.M."/>
            <person name="Rodriguez-Valera F."/>
            <person name="Lopez-Perez M."/>
        </authorList>
    </citation>
    <scope>NUCLEOTIDE SEQUENCE [LARGE SCALE GENOMIC DNA]</scope>
    <source>
        <strain evidence="3">MED-G158</strain>
    </source>
</reference>
<feature type="chain" id="PRO_5022057675" evidence="1">
    <location>
        <begin position="28"/>
        <end position="416"/>
    </location>
</feature>